<accession>A0A6N2K7U6</accession>
<dbReference type="AlphaFoldDB" id="A0A6N2K7U6"/>
<protein>
    <submittedName>
        <fullName evidence="1">Uncharacterized protein</fullName>
    </submittedName>
</protein>
<evidence type="ECO:0000313" key="1">
    <source>
        <dbReference type="EMBL" id="VFU20880.1"/>
    </source>
</evidence>
<organism evidence="1">
    <name type="scientific">Salix viminalis</name>
    <name type="common">Common osier</name>
    <name type="synonym">Basket willow</name>
    <dbReference type="NCBI Taxonomy" id="40686"/>
    <lineage>
        <taxon>Eukaryota</taxon>
        <taxon>Viridiplantae</taxon>
        <taxon>Streptophyta</taxon>
        <taxon>Embryophyta</taxon>
        <taxon>Tracheophyta</taxon>
        <taxon>Spermatophyta</taxon>
        <taxon>Magnoliopsida</taxon>
        <taxon>eudicotyledons</taxon>
        <taxon>Gunneridae</taxon>
        <taxon>Pentapetalae</taxon>
        <taxon>rosids</taxon>
        <taxon>fabids</taxon>
        <taxon>Malpighiales</taxon>
        <taxon>Salicaceae</taxon>
        <taxon>Saliceae</taxon>
        <taxon>Salix</taxon>
    </lineage>
</organism>
<reference evidence="1" key="1">
    <citation type="submission" date="2019-03" db="EMBL/GenBank/DDBJ databases">
        <authorList>
            <person name="Mank J."/>
            <person name="Almeida P."/>
        </authorList>
    </citation>
    <scope>NUCLEOTIDE SEQUENCE</scope>
    <source>
        <strain evidence="1">78183</strain>
    </source>
</reference>
<dbReference type="EMBL" id="CAADRP010000001">
    <property type="protein sequence ID" value="VFU20880.1"/>
    <property type="molecule type" value="Genomic_DNA"/>
</dbReference>
<proteinExistence type="predicted"/>
<gene>
    <name evidence="1" type="ORF">SVIM_LOCUS9040</name>
</gene>
<sequence>MASHYGVPKNPERQCRDLVYFRNRTAAHPGFLFVYESFSRVYLLMFVNRNDLMFLRHPMSCFKLIIVTQNGE</sequence>
<name>A0A6N2K7U6_SALVM</name>